<comment type="caution">
    <text evidence="2">The sequence shown here is derived from an EMBL/GenBank/DDBJ whole genome shotgun (WGS) entry which is preliminary data.</text>
</comment>
<evidence type="ECO:0000256" key="1">
    <source>
        <dbReference type="SAM" id="MobiDB-lite"/>
    </source>
</evidence>
<proteinExistence type="predicted"/>
<dbReference type="AlphaFoldDB" id="A0A836ACD5"/>
<feature type="region of interest" description="Disordered" evidence="1">
    <location>
        <begin position="70"/>
        <end position="114"/>
    </location>
</feature>
<reference evidence="2 3" key="1">
    <citation type="submission" date="2020-12" db="EMBL/GenBank/DDBJ databases">
        <title>De novo assembly of Tibetan sheep genome.</title>
        <authorList>
            <person name="Li X."/>
        </authorList>
    </citation>
    <scope>NUCLEOTIDE SEQUENCE [LARGE SCALE GENOMIC DNA]</scope>
    <source>
        <tissue evidence="2">Heart</tissue>
    </source>
</reference>
<evidence type="ECO:0000313" key="3">
    <source>
        <dbReference type="Proteomes" id="UP000664991"/>
    </source>
</evidence>
<gene>
    <name evidence="2" type="ORF">JEQ12_019325</name>
</gene>
<dbReference type="Proteomes" id="UP000664991">
    <property type="component" value="Unassembled WGS sequence"/>
</dbReference>
<evidence type="ECO:0000313" key="2">
    <source>
        <dbReference type="EMBL" id="KAG5204880.1"/>
    </source>
</evidence>
<protein>
    <submittedName>
        <fullName evidence="2">Uncharacterized protein</fullName>
    </submittedName>
</protein>
<dbReference type="EMBL" id="JAEMGP010000009">
    <property type="protein sequence ID" value="KAG5204880.1"/>
    <property type="molecule type" value="Genomic_DNA"/>
</dbReference>
<accession>A0A836ACD5</accession>
<organism evidence="2 3">
    <name type="scientific">Ovis aries</name>
    <name type="common">Sheep</name>
    <dbReference type="NCBI Taxonomy" id="9940"/>
    <lineage>
        <taxon>Eukaryota</taxon>
        <taxon>Metazoa</taxon>
        <taxon>Chordata</taxon>
        <taxon>Craniata</taxon>
        <taxon>Vertebrata</taxon>
        <taxon>Euteleostomi</taxon>
        <taxon>Mammalia</taxon>
        <taxon>Eutheria</taxon>
        <taxon>Laurasiatheria</taxon>
        <taxon>Artiodactyla</taxon>
        <taxon>Ruminantia</taxon>
        <taxon>Pecora</taxon>
        <taxon>Bovidae</taxon>
        <taxon>Caprinae</taxon>
        <taxon>Ovis</taxon>
    </lineage>
</organism>
<sequence length="114" mass="11619">MKQEPVKLEDSEDVAITAGEKAELRDEARDAAPPSDMAHVSETEGARSGVSALDRLPAVSTATAGLYAAPGAAGAESPPFLGHRSWSGPFPPADRAEGDAEKRAAAPAASGPLR</sequence>
<feature type="region of interest" description="Disordered" evidence="1">
    <location>
        <begin position="1"/>
        <end position="52"/>
    </location>
</feature>
<feature type="compositionally biased region" description="Basic and acidic residues" evidence="1">
    <location>
        <begin position="94"/>
        <end position="104"/>
    </location>
</feature>
<feature type="compositionally biased region" description="Basic and acidic residues" evidence="1">
    <location>
        <begin position="20"/>
        <end position="30"/>
    </location>
</feature>
<name>A0A836ACD5_SHEEP</name>